<name>M1DWG6_SOLTU</name>
<accession>M1DWG6</accession>
<protein>
    <submittedName>
        <fullName evidence="1">Uncharacterized protein</fullName>
    </submittedName>
</protein>
<reference evidence="2" key="1">
    <citation type="journal article" date="2011" name="Nature">
        <title>Genome sequence and analysis of the tuber crop potato.</title>
        <authorList>
            <consortium name="The Potato Genome Sequencing Consortium"/>
        </authorList>
    </citation>
    <scope>NUCLEOTIDE SEQUENCE [LARGE SCALE GENOMIC DNA]</scope>
    <source>
        <strain evidence="2">cv. DM1-3 516 R44</strain>
    </source>
</reference>
<evidence type="ECO:0000313" key="1">
    <source>
        <dbReference type="EnsemblPlants" id="PGSC0003DMT400095509"/>
    </source>
</evidence>
<keyword evidence="2" id="KW-1185">Reference proteome</keyword>
<dbReference type="InParanoid" id="M1DWG6"/>
<dbReference type="AlphaFoldDB" id="M1DWG6"/>
<proteinExistence type="predicted"/>
<dbReference type="PaxDb" id="4113-PGSC0003DMT400095509"/>
<dbReference type="HOGENOM" id="CLU_129007_2_1_1"/>
<evidence type="ECO:0000313" key="2">
    <source>
        <dbReference type="Proteomes" id="UP000011115"/>
    </source>
</evidence>
<reference evidence="1" key="2">
    <citation type="submission" date="2015-06" db="UniProtKB">
        <authorList>
            <consortium name="EnsemblPlants"/>
        </authorList>
    </citation>
    <scope>IDENTIFICATION</scope>
    <source>
        <strain evidence="1">DM1-3 516 R44</strain>
    </source>
</reference>
<sequence>MGYIWDMKRGASLSFVTPYIAMNFDIVPKQLLEAFSFSTPVADHSALLVGITDQLSDSPFGIVHRRLAPSFSIFVLWVIGLHGTASRNFSVICRMLPFSADLILSFRAQHSGTKGEVRPFGDSPSGLGDP</sequence>
<organism evidence="1 2">
    <name type="scientific">Solanum tuberosum</name>
    <name type="common">Potato</name>
    <dbReference type="NCBI Taxonomy" id="4113"/>
    <lineage>
        <taxon>Eukaryota</taxon>
        <taxon>Viridiplantae</taxon>
        <taxon>Streptophyta</taxon>
        <taxon>Embryophyta</taxon>
        <taxon>Tracheophyta</taxon>
        <taxon>Spermatophyta</taxon>
        <taxon>Magnoliopsida</taxon>
        <taxon>eudicotyledons</taxon>
        <taxon>Gunneridae</taxon>
        <taxon>Pentapetalae</taxon>
        <taxon>asterids</taxon>
        <taxon>lamiids</taxon>
        <taxon>Solanales</taxon>
        <taxon>Solanaceae</taxon>
        <taxon>Solanoideae</taxon>
        <taxon>Solaneae</taxon>
        <taxon>Solanum</taxon>
    </lineage>
</organism>
<dbReference type="EnsemblPlants" id="PGSC0003DMT400095509">
    <property type="protein sequence ID" value="PGSC0003DMT400095509"/>
    <property type="gene ID" value="PGSC0003DMG400045080"/>
</dbReference>
<dbReference type="Proteomes" id="UP000011115">
    <property type="component" value="Unassembled WGS sequence"/>
</dbReference>
<dbReference type="Gramene" id="PGSC0003DMT400095509">
    <property type="protein sequence ID" value="PGSC0003DMT400095509"/>
    <property type="gene ID" value="PGSC0003DMG400045080"/>
</dbReference>